<feature type="domain" description="Beta-xylosidase C-terminal Concanavalin A-like" evidence="7">
    <location>
        <begin position="338"/>
        <end position="556"/>
    </location>
</feature>
<dbReference type="GO" id="GO:0004553">
    <property type="term" value="F:hydrolase activity, hydrolyzing O-glycosyl compounds"/>
    <property type="evidence" value="ECO:0007669"/>
    <property type="project" value="InterPro"/>
</dbReference>
<evidence type="ECO:0000256" key="1">
    <source>
        <dbReference type="ARBA" id="ARBA00009865"/>
    </source>
</evidence>
<dbReference type="InterPro" id="IPR041542">
    <property type="entry name" value="GH43_C2"/>
</dbReference>
<proteinExistence type="inferred from homology"/>
<dbReference type="OrthoDB" id="2139957at2759"/>
<comment type="similarity">
    <text evidence="1 6">Belongs to the glycosyl hydrolase 43 family.</text>
</comment>
<protein>
    <submittedName>
        <fullName evidence="8">Xylosidase: arabinofuranosidase</fullName>
    </submittedName>
</protein>
<dbReference type="Proteomes" id="UP000813385">
    <property type="component" value="Unassembled WGS sequence"/>
</dbReference>
<feature type="active site" description="Proton donor" evidence="4">
    <location>
        <position position="198"/>
    </location>
</feature>
<evidence type="ECO:0000256" key="3">
    <source>
        <dbReference type="ARBA" id="ARBA00023295"/>
    </source>
</evidence>
<evidence type="ECO:0000313" key="9">
    <source>
        <dbReference type="Proteomes" id="UP000813385"/>
    </source>
</evidence>
<dbReference type="InterPro" id="IPR051795">
    <property type="entry name" value="Glycosyl_Hydrlase_43"/>
</dbReference>
<evidence type="ECO:0000256" key="5">
    <source>
        <dbReference type="PIRSR" id="PIRSR606710-2"/>
    </source>
</evidence>
<keyword evidence="3 6" id="KW-0326">Glycosidase</keyword>
<feature type="active site" description="Proton acceptor" evidence="4">
    <location>
        <position position="41"/>
    </location>
</feature>
<feature type="site" description="Important for catalytic activity, responsible for pKa modulation of the active site Glu and correct orientation of both the proton donor and substrate" evidence="5">
    <location>
        <position position="151"/>
    </location>
</feature>
<evidence type="ECO:0000256" key="6">
    <source>
        <dbReference type="RuleBase" id="RU361187"/>
    </source>
</evidence>
<dbReference type="InterPro" id="IPR013320">
    <property type="entry name" value="ConA-like_dom_sf"/>
</dbReference>
<dbReference type="PANTHER" id="PTHR42812">
    <property type="entry name" value="BETA-XYLOSIDASE"/>
    <property type="match status" value="1"/>
</dbReference>
<sequence length="572" mass="62848">MFSKKAAVAGLAATVTATTYNNPILPGFNPDPSCIFVPEWDNIFFCTTSSFLTFPGHPVYASKDLTNWKLASHVITRDDQVPELYRNAGQNEGLWAPTMRYHDGVFYYITSYVSWAEGWGPIILLFTTTDPYDDNAWSDPIRIENPEKEIDPDIFWDVDGKVYMGVARGIFLHEIDITSGSVLSTFQVWNGTGVRNPEGPNLFRKDGYYYLSIGEGGTETNHSASIARSESIGGPYLGAPTNPVLTAKDTDHFFQTVGHVDYFQDANGNWWCTALATRSGPEWEIYPMGRELVLSPVTWPEGGWPVVEPIFGTMEGPLPAKNKDVPGNGYWIDEGDEEDFAPGSSLPRTFLFWRPPKTSLFEISPEGHPNTLRISPSRVNLTADGEDFNPKEDGFAFISRKQSTSLFNFTVDVSFEPTALDEEAGLSVFLTQYQHIDISVVNRPSCAGGKLVPKLKMFVETSGQPAVEPVPQRLVPVPEEWLGSPVRLTVSTTEDHRYVLSAASAKGSEEIVLGSATAQIVSGGLGPFHGTLIGAYATSNGGEGSTPAYFSRWRYTPIAQEIDAGVYKPVSA</sequence>
<name>A0A8K0TDW2_9PEZI</name>
<comment type="caution">
    <text evidence="8">The sequence shown here is derived from an EMBL/GenBank/DDBJ whole genome shotgun (WGS) entry which is preliminary data.</text>
</comment>
<keyword evidence="9" id="KW-1185">Reference proteome</keyword>
<accession>A0A8K0TDW2</accession>
<dbReference type="Pfam" id="PF04616">
    <property type="entry name" value="Glyco_hydro_43"/>
    <property type="match status" value="1"/>
</dbReference>
<dbReference type="SUPFAM" id="SSF75005">
    <property type="entry name" value="Arabinanase/levansucrase/invertase"/>
    <property type="match status" value="1"/>
</dbReference>
<organism evidence="8 9">
    <name type="scientific">Plectosphaerella cucumerina</name>
    <dbReference type="NCBI Taxonomy" id="40658"/>
    <lineage>
        <taxon>Eukaryota</taxon>
        <taxon>Fungi</taxon>
        <taxon>Dikarya</taxon>
        <taxon>Ascomycota</taxon>
        <taxon>Pezizomycotina</taxon>
        <taxon>Sordariomycetes</taxon>
        <taxon>Hypocreomycetidae</taxon>
        <taxon>Glomerellales</taxon>
        <taxon>Plectosphaerellaceae</taxon>
        <taxon>Plectosphaerella</taxon>
    </lineage>
</organism>
<dbReference type="Pfam" id="PF17851">
    <property type="entry name" value="GH43_C2"/>
    <property type="match status" value="1"/>
</dbReference>
<evidence type="ECO:0000259" key="7">
    <source>
        <dbReference type="Pfam" id="PF17851"/>
    </source>
</evidence>
<evidence type="ECO:0000256" key="2">
    <source>
        <dbReference type="ARBA" id="ARBA00022801"/>
    </source>
</evidence>
<dbReference type="InterPro" id="IPR006710">
    <property type="entry name" value="Glyco_hydro_43"/>
</dbReference>
<dbReference type="Gene3D" id="2.115.10.20">
    <property type="entry name" value="Glycosyl hydrolase domain, family 43"/>
    <property type="match status" value="1"/>
</dbReference>
<dbReference type="SUPFAM" id="SSF49899">
    <property type="entry name" value="Concanavalin A-like lectins/glucanases"/>
    <property type="match status" value="1"/>
</dbReference>
<dbReference type="PANTHER" id="PTHR42812:SF17">
    <property type="entry name" value="BETA-XYLOSIDASE C-TERMINAL CONCANAVALIN A-LIKE DOMAIN-CONTAINING PROTEIN-RELATED"/>
    <property type="match status" value="1"/>
</dbReference>
<reference evidence="8" key="1">
    <citation type="journal article" date="2021" name="Nat. Commun.">
        <title>Genetic determinants of endophytism in the Arabidopsis root mycobiome.</title>
        <authorList>
            <person name="Mesny F."/>
            <person name="Miyauchi S."/>
            <person name="Thiergart T."/>
            <person name="Pickel B."/>
            <person name="Atanasova L."/>
            <person name="Karlsson M."/>
            <person name="Huettel B."/>
            <person name="Barry K.W."/>
            <person name="Haridas S."/>
            <person name="Chen C."/>
            <person name="Bauer D."/>
            <person name="Andreopoulos W."/>
            <person name="Pangilinan J."/>
            <person name="LaButti K."/>
            <person name="Riley R."/>
            <person name="Lipzen A."/>
            <person name="Clum A."/>
            <person name="Drula E."/>
            <person name="Henrissat B."/>
            <person name="Kohler A."/>
            <person name="Grigoriev I.V."/>
            <person name="Martin F.M."/>
            <person name="Hacquard S."/>
        </authorList>
    </citation>
    <scope>NUCLEOTIDE SEQUENCE</scope>
    <source>
        <strain evidence="8">MPI-CAGE-AT-0016</strain>
    </source>
</reference>
<evidence type="ECO:0000256" key="4">
    <source>
        <dbReference type="PIRSR" id="PIRSR606710-1"/>
    </source>
</evidence>
<dbReference type="CDD" id="cd18833">
    <property type="entry name" value="GH43_PcXyl-like"/>
    <property type="match status" value="1"/>
</dbReference>
<evidence type="ECO:0000313" key="8">
    <source>
        <dbReference type="EMBL" id="KAH7353594.1"/>
    </source>
</evidence>
<dbReference type="Gene3D" id="2.60.120.200">
    <property type="match status" value="1"/>
</dbReference>
<dbReference type="GO" id="GO:0005975">
    <property type="term" value="P:carbohydrate metabolic process"/>
    <property type="evidence" value="ECO:0007669"/>
    <property type="project" value="InterPro"/>
</dbReference>
<dbReference type="InterPro" id="IPR023296">
    <property type="entry name" value="Glyco_hydro_beta-prop_sf"/>
</dbReference>
<gene>
    <name evidence="8" type="ORF">B0T11DRAFT_259852</name>
</gene>
<dbReference type="EMBL" id="JAGPXD010000005">
    <property type="protein sequence ID" value="KAH7353594.1"/>
    <property type="molecule type" value="Genomic_DNA"/>
</dbReference>
<dbReference type="AlphaFoldDB" id="A0A8K0TDW2"/>
<keyword evidence="2 6" id="KW-0378">Hydrolase</keyword>